<proteinExistence type="predicted"/>
<sequence length="180" mass="20755">MYKQKRLKSQFLFGDRWFDRHAIVRNMEAFQDLIVIILCLTLFVVMVMQLWGIFTALTQALDYKYVTSKMLFILILVELFRLLIVYLQEHSISVGVAVEVTIVSVLREIVVHGALEISWMQTAAMCGLLFILGMLLVVCAKTPHMDCISANTKYCPIRHRGGREHQNEFSHYSDENKPVA</sequence>
<dbReference type="EMBL" id="JACJTA010000013">
    <property type="protein sequence ID" value="MBD2604634.1"/>
    <property type="molecule type" value="Genomic_DNA"/>
</dbReference>
<comment type="subcellular location">
    <subcellularLocation>
        <location evidence="1">Cell membrane</location>
        <topology evidence="1">Multi-pass membrane protein</topology>
    </subcellularLocation>
</comment>
<organism evidence="7 8">
    <name type="scientific">Scytonema hofmannii FACHB-248</name>
    <dbReference type="NCBI Taxonomy" id="1842502"/>
    <lineage>
        <taxon>Bacteria</taxon>
        <taxon>Bacillati</taxon>
        <taxon>Cyanobacteriota</taxon>
        <taxon>Cyanophyceae</taxon>
        <taxon>Nostocales</taxon>
        <taxon>Scytonemataceae</taxon>
        <taxon>Scytonema</taxon>
    </lineage>
</organism>
<keyword evidence="5 6" id="KW-0472">Membrane</keyword>
<keyword evidence="4 6" id="KW-1133">Transmembrane helix</keyword>
<keyword evidence="8" id="KW-1185">Reference proteome</keyword>
<name>A0ABR8GN62_9CYAN</name>
<evidence type="ECO:0000256" key="2">
    <source>
        <dbReference type="ARBA" id="ARBA00022475"/>
    </source>
</evidence>
<evidence type="ECO:0000256" key="6">
    <source>
        <dbReference type="SAM" id="Phobius"/>
    </source>
</evidence>
<gene>
    <name evidence="7" type="ORF">H6G81_08850</name>
</gene>
<evidence type="ECO:0000256" key="4">
    <source>
        <dbReference type="ARBA" id="ARBA00022989"/>
    </source>
</evidence>
<comment type="caution">
    <text evidence="7">The sequence shown here is derived from an EMBL/GenBank/DDBJ whole genome shotgun (WGS) entry which is preliminary data.</text>
</comment>
<feature type="transmembrane region" description="Helical" evidence="6">
    <location>
        <begin position="94"/>
        <end position="115"/>
    </location>
</feature>
<evidence type="ECO:0000256" key="3">
    <source>
        <dbReference type="ARBA" id="ARBA00022692"/>
    </source>
</evidence>
<keyword evidence="3 6" id="KW-0812">Transmembrane</keyword>
<protein>
    <submittedName>
        <fullName evidence="7">Phosphate-starvation-inducible PsiE family protein</fullName>
    </submittedName>
</protein>
<dbReference type="Proteomes" id="UP000660380">
    <property type="component" value="Unassembled WGS sequence"/>
</dbReference>
<evidence type="ECO:0000313" key="8">
    <source>
        <dbReference type="Proteomes" id="UP000660380"/>
    </source>
</evidence>
<evidence type="ECO:0000256" key="5">
    <source>
        <dbReference type="ARBA" id="ARBA00023136"/>
    </source>
</evidence>
<evidence type="ECO:0000313" key="7">
    <source>
        <dbReference type="EMBL" id="MBD2604634.1"/>
    </source>
</evidence>
<keyword evidence="2" id="KW-1003">Cell membrane</keyword>
<feature type="transmembrane region" description="Helical" evidence="6">
    <location>
        <begin position="33"/>
        <end position="54"/>
    </location>
</feature>
<evidence type="ECO:0000256" key="1">
    <source>
        <dbReference type="ARBA" id="ARBA00004651"/>
    </source>
</evidence>
<reference evidence="7 8" key="1">
    <citation type="journal article" date="2020" name="ISME J.">
        <title>Comparative genomics reveals insights into cyanobacterial evolution and habitat adaptation.</title>
        <authorList>
            <person name="Chen M.Y."/>
            <person name="Teng W.K."/>
            <person name="Zhao L."/>
            <person name="Hu C.X."/>
            <person name="Zhou Y.K."/>
            <person name="Han B.P."/>
            <person name="Song L.R."/>
            <person name="Shu W.S."/>
        </authorList>
    </citation>
    <scope>NUCLEOTIDE SEQUENCE [LARGE SCALE GENOMIC DNA]</scope>
    <source>
        <strain evidence="7 8">FACHB-248</strain>
    </source>
</reference>
<dbReference type="InterPro" id="IPR020948">
    <property type="entry name" value="P_starv_induced_PsiE-like"/>
</dbReference>
<feature type="transmembrane region" description="Helical" evidence="6">
    <location>
        <begin position="121"/>
        <end position="140"/>
    </location>
</feature>
<dbReference type="Pfam" id="PF06146">
    <property type="entry name" value="PsiE"/>
    <property type="match status" value="1"/>
</dbReference>
<accession>A0ABR8GN62</accession>
<dbReference type="RefSeq" id="WP_038297477.1">
    <property type="nucleotide sequence ID" value="NZ_JACJTA010000013.1"/>
</dbReference>
<feature type="transmembrane region" description="Helical" evidence="6">
    <location>
        <begin position="66"/>
        <end position="87"/>
    </location>
</feature>